<evidence type="ECO:0000313" key="2">
    <source>
        <dbReference type="Proteomes" id="UP000295741"/>
    </source>
</evidence>
<dbReference type="AlphaFoldDB" id="A0A4R6IT73"/>
<gene>
    <name evidence="1" type="ORF">BC659_2642</name>
</gene>
<accession>A0A4R6IT73</accession>
<dbReference type="Proteomes" id="UP000295741">
    <property type="component" value="Unassembled WGS sequence"/>
</dbReference>
<proteinExistence type="predicted"/>
<keyword evidence="2" id="KW-1185">Reference proteome</keyword>
<name>A0A4R6IT73_9BACT</name>
<comment type="caution">
    <text evidence="1">The sequence shown here is derived from an EMBL/GenBank/DDBJ whole genome shotgun (WGS) entry which is preliminary data.</text>
</comment>
<evidence type="ECO:0008006" key="3">
    <source>
        <dbReference type="Google" id="ProtNLM"/>
    </source>
</evidence>
<evidence type="ECO:0000313" key="1">
    <source>
        <dbReference type="EMBL" id="TDO25719.1"/>
    </source>
</evidence>
<dbReference type="Pfam" id="PF20420">
    <property type="entry name" value="DUF6702"/>
    <property type="match status" value="1"/>
</dbReference>
<reference evidence="1 2" key="1">
    <citation type="submission" date="2019-03" db="EMBL/GenBank/DDBJ databases">
        <title>Genomic Encyclopedia of Archaeal and Bacterial Type Strains, Phase II (KMG-II): from individual species to whole genera.</title>
        <authorList>
            <person name="Goeker M."/>
        </authorList>
    </citation>
    <scope>NUCLEOTIDE SEQUENCE [LARGE SCALE GENOMIC DNA]</scope>
    <source>
        <strain evidence="1 2">DSM 28323</strain>
    </source>
</reference>
<sequence>MVNILIQWMLTGMLTVVHPFFMSVIDINHNAKDASIEISVRVFSDDLEKTLEKYSKQQLDILSPKDKPVIEKQLLAYMTEHLKLNVNGKPVRFTLVGYEQQMESTWCYFEIEKQPVVNQVAVDCSFLYDYETNQVNIVHVKSKGVQKTHKLDYPRRDISFSF</sequence>
<protein>
    <recommendedName>
        <fullName evidence="3">Orphan protein</fullName>
    </recommendedName>
</protein>
<organism evidence="1 2">
    <name type="scientific">Sediminibacterium goheungense</name>
    <dbReference type="NCBI Taxonomy" id="1086393"/>
    <lineage>
        <taxon>Bacteria</taxon>
        <taxon>Pseudomonadati</taxon>
        <taxon>Bacteroidota</taxon>
        <taxon>Chitinophagia</taxon>
        <taxon>Chitinophagales</taxon>
        <taxon>Chitinophagaceae</taxon>
        <taxon>Sediminibacterium</taxon>
    </lineage>
</organism>
<dbReference type="EMBL" id="SNWP01000012">
    <property type="protein sequence ID" value="TDO25719.1"/>
    <property type="molecule type" value="Genomic_DNA"/>
</dbReference>
<dbReference type="InterPro" id="IPR046525">
    <property type="entry name" value="DUF6702"/>
</dbReference>